<reference evidence="20" key="1">
    <citation type="journal article" date="2015" name="Gene">
        <title>Characterization of the complete mitochondrial genomes from Polycladida (Platyhelminthes) using next-generation sequencing.</title>
        <authorList>
            <person name="Teresa Aguado M."/>
            <person name="Grande C."/>
            <person name="Gerth M."/>
            <person name="Bleidorn C."/>
            <person name="Norena C."/>
        </authorList>
    </citation>
    <scope>NUCLEOTIDE SEQUENCE</scope>
</reference>
<feature type="transmembrane region" description="Helical" evidence="18">
    <location>
        <begin position="170"/>
        <end position="188"/>
    </location>
</feature>
<evidence type="ECO:0000256" key="8">
    <source>
        <dbReference type="ARBA" id="ARBA00022792"/>
    </source>
</evidence>
<dbReference type="EMBL" id="KT363736">
    <property type="protein sequence ID" value="ALI86953.1"/>
    <property type="molecule type" value="Genomic_DNA"/>
</dbReference>
<comment type="catalytic activity">
    <reaction evidence="17">
        <text>a ubiquinone + NADH + 5 H(+)(in) = a ubiquinol + NAD(+) + 4 H(+)(out)</text>
        <dbReference type="Rhea" id="RHEA:29091"/>
        <dbReference type="Rhea" id="RHEA-COMP:9565"/>
        <dbReference type="Rhea" id="RHEA-COMP:9566"/>
        <dbReference type="ChEBI" id="CHEBI:15378"/>
        <dbReference type="ChEBI" id="CHEBI:16389"/>
        <dbReference type="ChEBI" id="CHEBI:17976"/>
        <dbReference type="ChEBI" id="CHEBI:57540"/>
        <dbReference type="ChEBI" id="CHEBI:57945"/>
        <dbReference type="EC" id="7.1.1.2"/>
    </reaction>
</comment>
<evidence type="ECO:0000256" key="16">
    <source>
        <dbReference type="ARBA" id="ARBA00031028"/>
    </source>
</evidence>
<evidence type="ECO:0000256" key="18">
    <source>
        <dbReference type="SAM" id="Phobius"/>
    </source>
</evidence>
<reference evidence="20" key="2">
    <citation type="submission" date="2015-08" db="EMBL/GenBank/DDBJ databases">
        <authorList>
            <person name="Babu N.S."/>
            <person name="Beckwith C.J."/>
            <person name="Beseler K.G."/>
            <person name="Brison A."/>
            <person name="Carone J.V."/>
            <person name="Caskin T.P."/>
            <person name="Diamond M."/>
            <person name="Durham M.E."/>
            <person name="Foxe J.M."/>
            <person name="Go M."/>
            <person name="Henderson B.A."/>
            <person name="Jones I.B."/>
            <person name="McGettigan J.A."/>
            <person name="Micheletti S.J."/>
            <person name="Nasrallah M.E."/>
            <person name="Ortiz D."/>
            <person name="Piller C.R."/>
            <person name="Privatt S.R."/>
            <person name="Schneider S.L."/>
            <person name="Sharp S."/>
            <person name="Smith T.C."/>
            <person name="Stanton J.D."/>
            <person name="Ullery H.E."/>
            <person name="Wilson R.J."/>
            <person name="Serrano M.G."/>
            <person name="Buck G."/>
            <person name="Lee V."/>
            <person name="Wang Y."/>
            <person name="Carvalho R."/>
            <person name="Voegtly L."/>
            <person name="Shi R."/>
            <person name="Duckworth R."/>
            <person name="Johnson A."/>
            <person name="Loviza R."/>
            <person name="Walstead R."/>
            <person name="Shah Z."/>
            <person name="Kiflezghi M."/>
            <person name="Wade K."/>
            <person name="Ball S.L."/>
            <person name="Bradley K.W."/>
            <person name="Asai D.J."/>
            <person name="Bowman C.A."/>
            <person name="Russell D.A."/>
            <person name="Pope W.H."/>
            <person name="Jacobs-Sera D."/>
            <person name="Hendrix R.W."/>
            <person name="Hatfull G.F."/>
        </authorList>
    </citation>
    <scope>NUCLEOTIDE SEQUENCE</scope>
</reference>
<evidence type="ECO:0000313" key="20">
    <source>
        <dbReference type="EMBL" id="ALI86953.1"/>
    </source>
</evidence>
<dbReference type="GO" id="GO:0005743">
    <property type="term" value="C:mitochondrial inner membrane"/>
    <property type="evidence" value="ECO:0007669"/>
    <property type="project" value="UniProtKB-SubCell"/>
</dbReference>
<keyword evidence="7 18" id="KW-0812">Transmembrane</keyword>
<sequence length="319" mass="36122">MNLSWFNLKRVSNVFLIVIIILGNFLTISGSNLFIIYLGMEINMFGIIPFIILNSNYNIGKINVGIYYFLVQVFGSILFLWGALINISLLGIIGFAIKMGVSPFFLWVPSIFKRLDWFSIIIISTIQKIPSFVVLREVFDFQNNIGLLVCFSGLSVAAVGIHYSNNNIKLVLAWSSVGNMSLTFYLIMVNSQAAIMYFFSYCSVVIIIGLILIKNTIESTNFWSEVSGKSDLLQSLALGILIFSGLPPLLGFQWKLHFFSGLNINENEIMNNQIEILDYNHYMVDYPSYEVLMSWSISLLISVLLIIQVIGYIKIFINL</sequence>
<evidence type="ECO:0000256" key="3">
    <source>
        <dbReference type="ARBA" id="ARBA00012944"/>
    </source>
</evidence>
<evidence type="ECO:0000256" key="17">
    <source>
        <dbReference type="ARBA" id="ARBA00049551"/>
    </source>
</evidence>
<organism evidence="20">
    <name type="scientific">Prosthiostomum siphunculus</name>
    <dbReference type="NCBI Taxonomy" id="983679"/>
    <lineage>
        <taxon>Eukaryota</taxon>
        <taxon>Metazoa</taxon>
        <taxon>Spiralia</taxon>
        <taxon>Lophotrochozoa</taxon>
        <taxon>Platyhelminthes</taxon>
        <taxon>Rhabditophora</taxon>
        <taxon>Polycladida</taxon>
        <taxon>Cotylea</taxon>
        <taxon>Prosthiostomidae</taxon>
        <taxon>Prosthiostomum</taxon>
    </lineage>
</organism>
<keyword evidence="10" id="KW-0249">Electron transport</keyword>
<keyword evidence="5" id="KW-0813">Transport</keyword>
<dbReference type="InterPro" id="IPR050175">
    <property type="entry name" value="Complex_I_Subunit_2"/>
</dbReference>
<feature type="transmembrane region" description="Helical" evidence="18">
    <location>
        <begin position="65"/>
        <end position="83"/>
    </location>
</feature>
<keyword evidence="8" id="KW-0999">Mitochondrion inner membrane</keyword>
<feature type="transmembrane region" description="Helical" evidence="18">
    <location>
        <begin position="292"/>
        <end position="313"/>
    </location>
</feature>
<feature type="transmembrane region" description="Helical" evidence="18">
    <location>
        <begin position="194"/>
        <end position="213"/>
    </location>
</feature>
<evidence type="ECO:0000256" key="15">
    <source>
        <dbReference type="ARBA" id="ARBA00023136"/>
    </source>
</evidence>
<keyword evidence="15 18" id="KW-0472">Membrane</keyword>
<evidence type="ECO:0000256" key="11">
    <source>
        <dbReference type="ARBA" id="ARBA00022989"/>
    </source>
</evidence>
<keyword evidence="11 18" id="KW-1133">Transmembrane helix</keyword>
<feature type="transmembrane region" description="Helical" evidence="18">
    <location>
        <begin position="145"/>
        <end position="163"/>
    </location>
</feature>
<comment type="similarity">
    <text evidence="2">Belongs to the complex I subunit 2 family.</text>
</comment>
<dbReference type="PANTHER" id="PTHR46552">
    <property type="entry name" value="NADH-UBIQUINONE OXIDOREDUCTASE CHAIN 2"/>
    <property type="match status" value="1"/>
</dbReference>
<evidence type="ECO:0000256" key="1">
    <source>
        <dbReference type="ARBA" id="ARBA00004448"/>
    </source>
</evidence>
<evidence type="ECO:0000256" key="12">
    <source>
        <dbReference type="ARBA" id="ARBA00023027"/>
    </source>
</evidence>
<dbReference type="GO" id="GO:0006120">
    <property type="term" value="P:mitochondrial electron transport, NADH to ubiquinone"/>
    <property type="evidence" value="ECO:0007669"/>
    <property type="project" value="TreeGrafter"/>
</dbReference>
<evidence type="ECO:0000256" key="13">
    <source>
        <dbReference type="ARBA" id="ARBA00023075"/>
    </source>
</evidence>
<feature type="transmembrane region" description="Helical" evidence="18">
    <location>
        <begin position="89"/>
        <end position="108"/>
    </location>
</feature>
<dbReference type="AlphaFoldDB" id="A0A0P0BZU8"/>
<geneLocation type="mitochondrion" evidence="20"/>
<gene>
    <name evidence="20" type="primary">nad2</name>
</gene>
<feature type="transmembrane region" description="Helical" evidence="18">
    <location>
        <begin position="233"/>
        <end position="254"/>
    </location>
</feature>
<protein>
    <recommendedName>
        <fullName evidence="4">NADH-ubiquinone oxidoreductase chain 2</fullName>
        <ecNumber evidence="3">7.1.1.2</ecNumber>
    </recommendedName>
    <alternativeName>
        <fullName evidence="16">NADH dehydrogenase subunit 2</fullName>
    </alternativeName>
</protein>
<name>A0A0P0BZU8_9PLAT</name>
<evidence type="ECO:0000256" key="7">
    <source>
        <dbReference type="ARBA" id="ARBA00022692"/>
    </source>
</evidence>
<dbReference type="EC" id="7.1.1.2" evidence="3"/>
<comment type="subcellular location">
    <subcellularLocation>
        <location evidence="1">Mitochondrion inner membrane</location>
        <topology evidence="1">Multi-pass membrane protein</topology>
    </subcellularLocation>
</comment>
<evidence type="ECO:0000256" key="10">
    <source>
        <dbReference type="ARBA" id="ARBA00022982"/>
    </source>
</evidence>
<dbReference type="Pfam" id="PF00361">
    <property type="entry name" value="Proton_antipo_M"/>
    <property type="match status" value="1"/>
</dbReference>
<feature type="transmembrane region" description="Helical" evidence="18">
    <location>
        <begin position="12"/>
        <end position="28"/>
    </location>
</feature>
<dbReference type="PANTHER" id="PTHR46552:SF1">
    <property type="entry name" value="NADH-UBIQUINONE OXIDOREDUCTASE CHAIN 2"/>
    <property type="match status" value="1"/>
</dbReference>
<dbReference type="InterPro" id="IPR001750">
    <property type="entry name" value="ND/Mrp_TM"/>
</dbReference>
<dbReference type="GO" id="GO:0008137">
    <property type="term" value="F:NADH dehydrogenase (ubiquinone) activity"/>
    <property type="evidence" value="ECO:0007669"/>
    <property type="project" value="UniProtKB-EC"/>
</dbReference>
<keyword evidence="12" id="KW-0520">NAD</keyword>
<evidence type="ECO:0000256" key="9">
    <source>
        <dbReference type="ARBA" id="ARBA00022967"/>
    </source>
</evidence>
<evidence type="ECO:0000256" key="14">
    <source>
        <dbReference type="ARBA" id="ARBA00023128"/>
    </source>
</evidence>
<accession>A0A0P0BZU8</accession>
<evidence type="ECO:0000256" key="5">
    <source>
        <dbReference type="ARBA" id="ARBA00022448"/>
    </source>
</evidence>
<evidence type="ECO:0000256" key="2">
    <source>
        <dbReference type="ARBA" id="ARBA00007012"/>
    </source>
</evidence>
<proteinExistence type="inferred from homology"/>
<evidence type="ECO:0000256" key="4">
    <source>
        <dbReference type="ARBA" id="ARBA00021008"/>
    </source>
</evidence>
<keyword evidence="14 20" id="KW-0496">Mitochondrion</keyword>
<evidence type="ECO:0000256" key="6">
    <source>
        <dbReference type="ARBA" id="ARBA00022660"/>
    </source>
</evidence>
<evidence type="ECO:0000259" key="19">
    <source>
        <dbReference type="Pfam" id="PF00361"/>
    </source>
</evidence>
<keyword evidence="9" id="KW-1278">Translocase</keyword>
<feature type="transmembrane region" description="Helical" evidence="18">
    <location>
        <begin position="34"/>
        <end position="53"/>
    </location>
</feature>
<feature type="transmembrane region" description="Helical" evidence="18">
    <location>
        <begin position="115"/>
        <end position="133"/>
    </location>
</feature>
<keyword evidence="6" id="KW-0679">Respiratory chain</keyword>
<keyword evidence="13" id="KW-0830">Ubiquinone</keyword>
<feature type="domain" description="NADH:quinone oxidoreductase/Mrp antiporter transmembrane" evidence="19">
    <location>
        <begin position="88"/>
        <end position="260"/>
    </location>
</feature>